<keyword evidence="2" id="KW-0564">Palmitate</keyword>
<protein>
    <recommendedName>
        <fullName evidence="2">Phospholipid scramblase</fullName>
    </recommendedName>
</protein>
<evidence type="ECO:0000313" key="5">
    <source>
        <dbReference type="Proteomes" id="UP000807504"/>
    </source>
</evidence>
<evidence type="ECO:0000256" key="3">
    <source>
        <dbReference type="SAM" id="MobiDB-lite"/>
    </source>
</evidence>
<evidence type="ECO:0000256" key="1">
    <source>
        <dbReference type="ARBA" id="ARBA00005350"/>
    </source>
</evidence>
<comment type="function">
    <text evidence="2">May mediate accelerated ATP-independent bidirectional transbilayer migration of phospholipids upon binding calcium ions that results in a loss of phospholipid asymmetry in the plasma membrane.</text>
</comment>
<dbReference type="PANTHER" id="PTHR23248:SF9">
    <property type="entry name" value="PHOSPHOLIPID SCRAMBLASE"/>
    <property type="match status" value="1"/>
</dbReference>
<comment type="cofactor">
    <cofactor evidence="2">
        <name>Ca(2+)</name>
        <dbReference type="ChEBI" id="CHEBI:29108"/>
    </cofactor>
</comment>
<dbReference type="Proteomes" id="UP000807504">
    <property type="component" value="Unassembled WGS sequence"/>
</dbReference>
<dbReference type="InterPro" id="IPR025659">
    <property type="entry name" value="Tubby-like_C"/>
</dbReference>
<comment type="caution">
    <text evidence="4">The sequence shown here is derived from an EMBL/GenBank/DDBJ whole genome shotgun (WGS) entry which is preliminary data.</text>
</comment>
<reference evidence="4" key="2">
    <citation type="submission" date="2020-06" db="EMBL/GenBank/DDBJ databases">
        <authorList>
            <person name="Sheffer M."/>
        </authorList>
    </citation>
    <scope>NUCLEOTIDE SEQUENCE</scope>
</reference>
<accession>A0A8T0FLX2</accession>
<comment type="similarity">
    <text evidence="1 2">Belongs to the phospholipid scramblase family.</text>
</comment>
<dbReference type="SUPFAM" id="SSF54518">
    <property type="entry name" value="Tubby C-terminal domain-like"/>
    <property type="match status" value="1"/>
</dbReference>
<gene>
    <name evidence="4" type="ORF">HNY73_003572</name>
</gene>
<dbReference type="PANTHER" id="PTHR23248">
    <property type="entry name" value="PHOSPHOLIPID SCRAMBLASE-RELATED"/>
    <property type="match status" value="1"/>
</dbReference>
<dbReference type="GO" id="GO:0017128">
    <property type="term" value="F:phospholipid scramblase activity"/>
    <property type="evidence" value="ECO:0007669"/>
    <property type="project" value="InterPro"/>
</dbReference>
<keyword evidence="5" id="KW-1185">Reference proteome</keyword>
<dbReference type="InterPro" id="IPR005552">
    <property type="entry name" value="Scramblase"/>
</dbReference>
<sequence length="253" mass="28612">MTFQSKPRSGNPPPGALQPDAELMPIDTDTPVCPRELQYLTVIDQLLVRQKEEISLNGLNCENKNKYIVKNILGQNIYTAREDTGCCTRNCCGSCRPFDLKIKNNYGTEIIHLSRDLRCSFCCFPCCLQRLEVFAPPGQFIGAVVQKWSIFKPQFQIENESGDAVLKIEGPFCTFSFCGSVNFQVLSTDGIEVGKISKKWSGLLRETFTDVDHFGISFPLELDVKMKATLLGALFLIDYMYFETTWDEDCDFC</sequence>
<keyword evidence="2" id="KW-0106">Calcium</keyword>
<organism evidence="4 5">
    <name type="scientific">Argiope bruennichi</name>
    <name type="common">Wasp spider</name>
    <name type="synonym">Aranea bruennichi</name>
    <dbReference type="NCBI Taxonomy" id="94029"/>
    <lineage>
        <taxon>Eukaryota</taxon>
        <taxon>Metazoa</taxon>
        <taxon>Ecdysozoa</taxon>
        <taxon>Arthropoda</taxon>
        <taxon>Chelicerata</taxon>
        <taxon>Arachnida</taxon>
        <taxon>Araneae</taxon>
        <taxon>Araneomorphae</taxon>
        <taxon>Entelegynae</taxon>
        <taxon>Araneoidea</taxon>
        <taxon>Araneidae</taxon>
        <taxon>Argiope</taxon>
    </lineage>
</organism>
<dbReference type="AlphaFoldDB" id="A0A8T0FLX2"/>
<dbReference type="GO" id="GO:0005886">
    <property type="term" value="C:plasma membrane"/>
    <property type="evidence" value="ECO:0007669"/>
    <property type="project" value="TreeGrafter"/>
</dbReference>
<feature type="region of interest" description="Disordered" evidence="3">
    <location>
        <begin position="1"/>
        <end position="22"/>
    </location>
</feature>
<evidence type="ECO:0000256" key="2">
    <source>
        <dbReference type="RuleBase" id="RU363116"/>
    </source>
</evidence>
<dbReference type="OrthoDB" id="191150at2759"/>
<dbReference type="EMBL" id="JABXBU010000003">
    <property type="protein sequence ID" value="KAF8791906.1"/>
    <property type="molecule type" value="Genomic_DNA"/>
</dbReference>
<keyword evidence="2" id="KW-0449">Lipoprotein</keyword>
<evidence type="ECO:0000313" key="4">
    <source>
        <dbReference type="EMBL" id="KAF8791906.1"/>
    </source>
</evidence>
<reference evidence="4" key="1">
    <citation type="journal article" date="2020" name="bioRxiv">
        <title>Chromosome-level reference genome of the European wasp spider Argiope bruennichi: a resource for studies on range expansion and evolutionary adaptation.</title>
        <authorList>
            <person name="Sheffer M.M."/>
            <person name="Hoppe A."/>
            <person name="Krehenwinkel H."/>
            <person name="Uhl G."/>
            <person name="Kuss A.W."/>
            <person name="Jensen L."/>
            <person name="Jensen C."/>
            <person name="Gillespie R.G."/>
            <person name="Hoff K.J."/>
            <person name="Prost S."/>
        </authorList>
    </citation>
    <scope>NUCLEOTIDE SEQUENCE</scope>
</reference>
<dbReference type="OMA" id="ARPMMEV"/>
<proteinExistence type="inferred from homology"/>
<name>A0A8T0FLX2_ARGBR</name>
<dbReference type="Pfam" id="PF03803">
    <property type="entry name" value="Scramblase"/>
    <property type="match status" value="1"/>
</dbReference>